<dbReference type="InterPro" id="IPR006005">
    <property type="entry name" value="Glut_synth_ssu1"/>
</dbReference>
<dbReference type="Pfam" id="PF07992">
    <property type="entry name" value="Pyr_redox_2"/>
    <property type="match status" value="1"/>
</dbReference>
<evidence type="ECO:0000256" key="1">
    <source>
        <dbReference type="ARBA" id="ARBA00022605"/>
    </source>
</evidence>
<sequence length="474" mass="52603">MGDVRGFLKHKRETMQYRPVCERVSDYAEVFNLKSDEKAREQAARCMDCGTPFCHSSCPVANIIPEWNDFVYKGVWEKAFAMLDATNNLPEITGRVCPAPCEYSCVLGINDDPVTIRENELSIIENAFKHGYIKPNPPKTRTGKKVAVIGSGPAGLSCAAQLNKLSHNVVVFERDQKIGGLMRYGIPDFKLHKSVLDRRIDIWKKEGIEFKTGVNVGVDYSYDKLLKEFDAACLTGGSRKPRDLTIPGRDLKGIHFAMEYLSQSNKKVSSEKFDEPSITAKGKKVLVIGGGDTGADCVGTANRQGASCVVQIEVLPQPPSCRDESCPWPSYPMLLKTTSSHEEGATRKWSVLTKNFVGYDGRVRKVACVEVEFSQKDANGRPMMKEVSGSEFEIEADLILLAIGFLHPEHEGLLEQLKVKFDPRGNVKTDNNYMTSVKNVFSAGDMHRGQSLVVWAISEGRAAAVGIDRFLMDY</sequence>
<dbReference type="GO" id="GO:0051536">
    <property type="term" value="F:iron-sulfur cluster binding"/>
    <property type="evidence" value="ECO:0007669"/>
    <property type="project" value="InterPro"/>
</dbReference>
<dbReference type="GO" id="GO:0006537">
    <property type="term" value="P:glutamate biosynthetic process"/>
    <property type="evidence" value="ECO:0007669"/>
    <property type="project" value="UniProtKB-KW"/>
</dbReference>
<comment type="caution">
    <text evidence="6">The sequence shown here is derived from an EMBL/GenBank/DDBJ whole genome shotgun (WGS) entry which is preliminary data.</text>
</comment>
<reference evidence="6 7" key="1">
    <citation type="journal article" date="2016" name="Nat. Commun.">
        <title>Thousands of microbial genomes shed light on interconnected biogeochemical processes in an aquifer system.</title>
        <authorList>
            <person name="Anantharaman K."/>
            <person name="Brown C.T."/>
            <person name="Hug L.A."/>
            <person name="Sharon I."/>
            <person name="Castelle C.J."/>
            <person name="Probst A.J."/>
            <person name="Thomas B.C."/>
            <person name="Singh A."/>
            <person name="Wilkins M.J."/>
            <person name="Karaoz U."/>
            <person name="Brodie E.L."/>
            <person name="Williams K.H."/>
            <person name="Hubbard S.S."/>
            <person name="Banfield J.F."/>
        </authorList>
    </citation>
    <scope>NUCLEOTIDE SEQUENCE [LARGE SCALE GENOMIC DNA]</scope>
</reference>
<dbReference type="PANTHER" id="PTHR43100:SF1">
    <property type="entry name" value="GLUTAMATE SYNTHASE [NADPH] SMALL CHAIN"/>
    <property type="match status" value="1"/>
</dbReference>
<organism evidence="6 7">
    <name type="scientific">candidate division WOR-1 bacterium RIFOXYB2_FULL_37_13</name>
    <dbReference type="NCBI Taxonomy" id="1802579"/>
    <lineage>
        <taxon>Bacteria</taxon>
        <taxon>Bacillati</taxon>
        <taxon>Saganbacteria</taxon>
    </lineage>
</organism>
<dbReference type="PANTHER" id="PTHR43100">
    <property type="entry name" value="GLUTAMATE SYNTHASE [NADPH] SMALL CHAIN"/>
    <property type="match status" value="1"/>
</dbReference>
<dbReference type="NCBIfam" id="TIGR01317">
    <property type="entry name" value="GOGAT_sm_gam"/>
    <property type="match status" value="1"/>
</dbReference>
<dbReference type="Gene3D" id="3.50.50.60">
    <property type="entry name" value="FAD/NAD(P)-binding domain"/>
    <property type="match status" value="2"/>
</dbReference>
<gene>
    <name evidence="6" type="primary">gltD</name>
    <name evidence="6" type="ORF">A2310_01280</name>
</gene>
<dbReference type="InterPro" id="IPR009051">
    <property type="entry name" value="Helical_ferredxn"/>
</dbReference>
<dbReference type="STRING" id="1802579.A2310_01280"/>
<dbReference type="GO" id="GO:0016639">
    <property type="term" value="F:oxidoreductase activity, acting on the CH-NH2 group of donors, NAD or NADP as acceptor"/>
    <property type="evidence" value="ECO:0007669"/>
    <property type="project" value="InterPro"/>
</dbReference>
<dbReference type="AlphaFoldDB" id="A0A1F4SNV8"/>
<dbReference type="InterPro" id="IPR017896">
    <property type="entry name" value="4Fe4S_Fe-S-bd"/>
</dbReference>
<evidence type="ECO:0000256" key="4">
    <source>
        <dbReference type="ARBA" id="ARBA00029440"/>
    </source>
</evidence>
<evidence type="ECO:0000259" key="5">
    <source>
        <dbReference type="PROSITE" id="PS51379"/>
    </source>
</evidence>
<dbReference type="SUPFAM" id="SSF51971">
    <property type="entry name" value="Nucleotide-binding domain"/>
    <property type="match status" value="2"/>
</dbReference>
<dbReference type="InterPro" id="IPR051394">
    <property type="entry name" value="Glutamate_Synthase"/>
</dbReference>
<accession>A0A1F4SNV8</accession>
<dbReference type="Pfam" id="PF14691">
    <property type="entry name" value="Fer4_20"/>
    <property type="match status" value="1"/>
</dbReference>
<protein>
    <submittedName>
        <fullName evidence="6">Glutamate synthase</fullName>
    </submittedName>
</protein>
<evidence type="ECO:0000313" key="7">
    <source>
        <dbReference type="Proteomes" id="UP000178417"/>
    </source>
</evidence>
<dbReference type="InterPro" id="IPR023753">
    <property type="entry name" value="FAD/NAD-binding_dom"/>
</dbReference>
<dbReference type="Gene3D" id="1.10.1060.10">
    <property type="entry name" value="Alpha-helical ferredoxin"/>
    <property type="match status" value="1"/>
</dbReference>
<dbReference type="SUPFAM" id="SSF46548">
    <property type="entry name" value="alpha-helical ferredoxin"/>
    <property type="match status" value="1"/>
</dbReference>
<name>A0A1F4SNV8_UNCSA</name>
<evidence type="ECO:0000313" key="6">
    <source>
        <dbReference type="EMBL" id="OGC21383.1"/>
    </source>
</evidence>
<dbReference type="PRINTS" id="PR00419">
    <property type="entry name" value="ADXRDTASE"/>
</dbReference>
<evidence type="ECO:0000256" key="2">
    <source>
        <dbReference type="ARBA" id="ARBA00023002"/>
    </source>
</evidence>
<dbReference type="EMBL" id="MEUB01000044">
    <property type="protein sequence ID" value="OGC21383.1"/>
    <property type="molecule type" value="Genomic_DNA"/>
</dbReference>
<keyword evidence="3" id="KW-0314">Glutamate biosynthesis</keyword>
<evidence type="ECO:0000256" key="3">
    <source>
        <dbReference type="ARBA" id="ARBA00023164"/>
    </source>
</evidence>
<dbReference type="InterPro" id="IPR036188">
    <property type="entry name" value="FAD/NAD-bd_sf"/>
</dbReference>
<dbReference type="PROSITE" id="PS51379">
    <property type="entry name" value="4FE4S_FER_2"/>
    <property type="match status" value="1"/>
</dbReference>
<dbReference type="InterPro" id="IPR028261">
    <property type="entry name" value="DPD_II"/>
</dbReference>
<comment type="pathway">
    <text evidence="4">Amino-acid biosynthesis.</text>
</comment>
<feature type="domain" description="4Fe-4S ferredoxin-type" evidence="5">
    <location>
        <begin position="37"/>
        <end position="70"/>
    </location>
</feature>
<keyword evidence="1" id="KW-0028">Amino-acid biosynthesis</keyword>
<dbReference type="Proteomes" id="UP000178417">
    <property type="component" value="Unassembled WGS sequence"/>
</dbReference>
<keyword evidence="2" id="KW-0560">Oxidoreductase</keyword>
<proteinExistence type="predicted"/>